<protein>
    <recommendedName>
        <fullName evidence="5">3CxxC-type domain-containing protein</fullName>
    </recommendedName>
</protein>
<keyword evidence="1" id="KW-0479">Metal-binding</keyword>
<feature type="compositionally biased region" description="Basic residues" evidence="4">
    <location>
        <begin position="134"/>
        <end position="143"/>
    </location>
</feature>
<reference evidence="6 7" key="1">
    <citation type="submission" date="2019-10" db="EMBL/GenBank/DDBJ databases">
        <authorList>
            <person name="Palmer J.M."/>
        </authorList>
    </citation>
    <scope>NUCLEOTIDE SEQUENCE [LARGE SCALE GENOMIC DNA]</scope>
    <source>
        <strain evidence="6 7">TWF718</strain>
    </source>
</reference>
<evidence type="ECO:0000256" key="1">
    <source>
        <dbReference type="ARBA" id="ARBA00022723"/>
    </source>
</evidence>
<organism evidence="6 7">
    <name type="scientific">Orbilia javanica</name>
    <dbReference type="NCBI Taxonomy" id="47235"/>
    <lineage>
        <taxon>Eukaryota</taxon>
        <taxon>Fungi</taxon>
        <taxon>Dikarya</taxon>
        <taxon>Ascomycota</taxon>
        <taxon>Pezizomycotina</taxon>
        <taxon>Orbiliomycetes</taxon>
        <taxon>Orbiliales</taxon>
        <taxon>Orbiliaceae</taxon>
        <taxon>Orbilia</taxon>
    </lineage>
</organism>
<keyword evidence="2" id="KW-0863">Zinc-finger</keyword>
<gene>
    <name evidence="6" type="ORF">TWF718_009097</name>
</gene>
<feature type="compositionally biased region" description="Basic and acidic residues" evidence="4">
    <location>
        <begin position="144"/>
        <end position="167"/>
    </location>
</feature>
<feature type="region of interest" description="Disordered" evidence="4">
    <location>
        <begin position="199"/>
        <end position="223"/>
    </location>
</feature>
<comment type="caution">
    <text evidence="6">The sequence shown here is derived from an EMBL/GenBank/DDBJ whole genome shotgun (WGS) entry which is preliminary data.</text>
</comment>
<sequence>MPPAPTPSFHKELQSMNKRTLRKLQLWKYDDRQKQQIEKERLRRTETESKAQDTLRKELAEMEESHINNLRLRRYSKNQRLLITQELSRRMGKEVATGILTEMIMVLRPNFFDQVNSSKDAHLGQDNPILDTSRKKKKGKSRKDRMEQRKKERAEERREKRREKEQNTARFTIPENLQLLSNINPSYIPPQNVETISAKQKPVAPKGKKPKPALPAHPNTTRQPPHSFQPNYHNAIFPKVNNAAFWKDLQEGHRTADTALPGIFTCCNPKCEATRGTKTVPAVIRGYYDFGALHYNVTIAHQRCGSCNSLTRMSPDDDFKREYVDKVVYQLERWNEEFEGLSRHDQGFCVGCKTRNCPKLGPVWHAGAIKEDPIWIPLGVM</sequence>
<dbReference type="EMBL" id="JAVHNR010000006">
    <property type="protein sequence ID" value="KAK6339703.1"/>
    <property type="molecule type" value="Genomic_DNA"/>
</dbReference>
<keyword evidence="7" id="KW-1185">Reference proteome</keyword>
<dbReference type="AlphaFoldDB" id="A0AAN8MR85"/>
<keyword evidence="3" id="KW-0862">Zinc</keyword>
<dbReference type="Proteomes" id="UP001313282">
    <property type="component" value="Unassembled WGS sequence"/>
</dbReference>
<dbReference type="GO" id="GO:0008270">
    <property type="term" value="F:zinc ion binding"/>
    <property type="evidence" value="ECO:0007669"/>
    <property type="project" value="UniProtKB-KW"/>
</dbReference>
<proteinExistence type="predicted"/>
<evidence type="ECO:0000256" key="3">
    <source>
        <dbReference type="ARBA" id="ARBA00022833"/>
    </source>
</evidence>
<feature type="region of interest" description="Disordered" evidence="4">
    <location>
        <begin position="118"/>
        <end position="172"/>
    </location>
</feature>
<accession>A0AAN8MR85</accession>
<evidence type="ECO:0000313" key="6">
    <source>
        <dbReference type="EMBL" id="KAK6339703.1"/>
    </source>
</evidence>
<evidence type="ECO:0000313" key="7">
    <source>
        <dbReference type="Proteomes" id="UP001313282"/>
    </source>
</evidence>
<evidence type="ECO:0000256" key="2">
    <source>
        <dbReference type="ARBA" id="ARBA00022771"/>
    </source>
</evidence>
<name>A0AAN8MR85_9PEZI</name>
<feature type="domain" description="3CxxC-type" evidence="5">
    <location>
        <begin position="262"/>
        <end position="354"/>
    </location>
</feature>
<dbReference type="Pfam" id="PF13695">
    <property type="entry name" value="Zn_ribbon_3CxxC"/>
    <property type="match status" value="1"/>
</dbReference>
<dbReference type="InterPro" id="IPR027377">
    <property type="entry name" value="ZAR1/RTP1-5-like_Znf-3CxxC"/>
</dbReference>
<evidence type="ECO:0000256" key="4">
    <source>
        <dbReference type="SAM" id="MobiDB-lite"/>
    </source>
</evidence>
<evidence type="ECO:0000259" key="5">
    <source>
        <dbReference type="Pfam" id="PF13695"/>
    </source>
</evidence>